<reference evidence="1" key="1">
    <citation type="submission" date="2019-08" db="EMBL/GenBank/DDBJ databases">
        <authorList>
            <person name="Kucharzyk K."/>
            <person name="Murdoch R.W."/>
            <person name="Higgins S."/>
            <person name="Loffler F."/>
        </authorList>
    </citation>
    <scope>NUCLEOTIDE SEQUENCE</scope>
</reference>
<proteinExistence type="predicted"/>
<gene>
    <name evidence="1" type="ORF">SDC9_121849</name>
</gene>
<sequence length="138" mass="15065">MGRDEHDRFGKKPECGRQLHAQQPALEFVAGDGVGHDDRIAPRTVIDGQHPAAERVAHLKAAPAEKRAVAAEFGKERHRNDLLGASGLDVHRAYSFMTLASASTSRCSAGSPAISHISEKSMIRWLMIASMVAPLWMR</sequence>
<comment type="caution">
    <text evidence="1">The sequence shown here is derived from an EMBL/GenBank/DDBJ whole genome shotgun (WGS) entry which is preliminary data.</text>
</comment>
<protein>
    <submittedName>
        <fullName evidence="1">Uncharacterized protein</fullName>
    </submittedName>
</protein>
<dbReference type="EMBL" id="VSSQ01026238">
    <property type="protein sequence ID" value="MPM74860.1"/>
    <property type="molecule type" value="Genomic_DNA"/>
</dbReference>
<accession>A0A645CD68</accession>
<evidence type="ECO:0000313" key="1">
    <source>
        <dbReference type="EMBL" id="MPM74860.1"/>
    </source>
</evidence>
<name>A0A645CD68_9ZZZZ</name>
<dbReference type="AlphaFoldDB" id="A0A645CD68"/>
<organism evidence="1">
    <name type="scientific">bioreactor metagenome</name>
    <dbReference type="NCBI Taxonomy" id="1076179"/>
    <lineage>
        <taxon>unclassified sequences</taxon>
        <taxon>metagenomes</taxon>
        <taxon>ecological metagenomes</taxon>
    </lineage>
</organism>